<dbReference type="EMBL" id="MAYS01000057">
    <property type="protein sequence ID" value="OFC63616.1"/>
    <property type="molecule type" value="Genomic_DNA"/>
</dbReference>
<protein>
    <submittedName>
        <fullName evidence="2">Antirestriction protein</fullName>
    </submittedName>
</protein>
<comment type="similarity">
    <text evidence="1">Belongs to the antirestriction protein family.</text>
</comment>
<sequence>MNTQTPAAVHVDRLMTMRFLPMLFSHDYVRAEHNVFLYASRFLTSYDGCEWSFVALENGGGFMQPGGDKWHFSNPDNGAEVNLSAEAAGIVITSMVLNHRSWFYDRHDEPELCEHYCERFRQLTGFISAHPEYSAIYRALN</sequence>
<dbReference type="InterPro" id="IPR042297">
    <property type="entry name" value="Antirestriction_sf"/>
</dbReference>
<name>A0A1E7Z4E7_9GAMM</name>
<dbReference type="Pfam" id="PF03230">
    <property type="entry name" value="Antirestrict"/>
    <property type="match status" value="1"/>
</dbReference>
<dbReference type="RefSeq" id="WP_070133702.1">
    <property type="nucleotide sequence ID" value="NZ_MAYS01000057.1"/>
</dbReference>
<gene>
    <name evidence="2" type="ORF">BBW68_00730</name>
</gene>
<dbReference type="InterPro" id="IPR004914">
    <property type="entry name" value="Antirestrict"/>
</dbReference>
<accession>A0A1E7Z4E7</accession>
<dbReference type="AlphaFoldDB" id="A0A1E7Z4E7"/>
<dbReference type="Proteomes" id="UP000243534">
    <property type="component" value="Unassembled WGS sequence"/>
</dbReference>
<evidence type="ECO:0000256" key="1">
    <source>
        <dbReference type="ARBA" id="ARBA00008618"/>
    </source>
</evidence>
<dbReference type="OrthoDB" id="1164967at2"/>
<comment type="caution">
    <text evidence="2">The sequence shown here is derived from an EMBL/GenBank/DDBJ whole genome shotgun (WGS) entry which is preliminary data.</text>
</comment>
<proteinExistence type="inferred from homology"/>
<reference evidence="2 3" key="1">
    <citation type="submission" date="2016-07" db="EMBL/GenBank/DDBJ databases">
        <authorList>
            <person name="Yuval B."/>
        </authorList>
    </citation>
    <scope>NUCLEOTIDE SEQUENCE [LARGE SCALE GENOMIC DNA]</scope>
    <source>
        <strain evidence="2 3">IL</strain>
    </source>
</reference>
<organism evidence="2 3">
    <name type="scientific">Candidatus Erwinia dacicola</name>
    <dbReference type="NCBI Taxonomy" id="252393"/>
    <lineage>
        <taxon>Bacteria</taxon>
        <taxon>Pseudomonadati</taxon>
        <taxon>Pseudomonadota</taxon>
        <taxon>Gammaproteobacteria</taxon>
        <taxon>Enterobacterales</taxon>
        <taxon>Erwiniaceae</taxon>
        <taxon>Erwinia</taxon>
    </lineage>
</organism>
<dbReference type="Gene3D" id="3.30.70.3580">
    <property type="entry name" value="Antirestriction protein"/>
    <property type="match status" value="1"/>
</dbReference>
<evidence type="ECO:0000313" key="2">
    <source>
        <dbReference type="EMBL" id="OFC63616.1"/>
    </source>
</evidence>
<evidence type="ECO:0000313" key="3">
    <source>
        <dbReference type="Proteomes" id="UP000243534"/>
    </source>
</evidence>